<evidence type="ECO:0000256" key="3">
    <source>
        <dbReference type="PIRNR" id="PIRNR006230"/>
    </source>
</evidence>
<dbReference type="SUPFAM" id="SSF52540">
    <property type="entry name" value="P-loop containing nucleoside triphosphate hydrolases"/>
    <property type="match status" value="1"/>
</dbReference>
<reference evidence="7" key="1">
    <citation type="submission" date="2009-01" db="EMBL/GenBank/DDBJ databases">
        <title>Complete sequence of chromosome Cyanothece sp. PCC 7425.</title>
        <authorList>
            <consortium name="US DOE Joint Genome Institute"/>
            <person name="Lucas S."/>
            <person name="Copeland A."/>
            <person name="Lapidus A."/>
            <person name="Glavina del Rio T."/>
            <person name="Dalin E."/>
            <person name="Tice H."/>
            <person name="Bruce D."/>
            <person name="Goodwin L."/>
            <person name="Pitluck S."/>
            <person name="Sims D."/>
            <person name="Meineke L."/>
            <person name="Brettin T."/>
            <person name="Detter J.C."/>
            <person name="Han C."/>
            <person name="Larimer F."/>
            <person name="Land M."/>
            <person name="Hauser L."/>
            <person name="Kyrpides N."/>
            <person name="Ovchinnikova G."/>
            <person name="Liberton M."/>
            <person name="Stoeckel J."/>
            <person name="Banerjee A."/>
            <person name="Singh A."/>
            <person name="Page L."/>
            <person name="Sato H."/>
            <person name="Zhao L."/>
            <person name="Sherman L."/>
            <person name="Pakrasi H."/>
            <person name="Richardson P."/>
        </authorList>
    </citation>
    <scope>NUCLEOTIDE SEQUENCE</scope>
    <source>
        <strain evidence="7">PCC 7425</strain>
    </source>
</reference>
<dbReference type="FunFam" id="3.40.50.300:FF:001189">
    <property type="entry name" value="DAR GTPase 3 chloroplastic"/>
    <property type="match status" value="1"/>
</dbReference>
<feature type="region of interest" description="Disordered" evidence="5">
    <location>
        <begin position="295"/>
        <end position="327"/>
    </location>
</feature>
<dbReference type="GO" id="GO:0006412">
    <property type="term" value="P:translation"/>
    <property type="evidence" value="ECO:0007669"/>
    <property type="project" value="TreeGrafter"/>
</dbReference>
<evidence type="ECO:0000256" key="5">
    <source>
        <dbReference type="SAM" id="MobiDB-lite"/>
    </source>
</evidence>
<evidence type="ECO:0000256" key="4">
    <source>
        <dbReference type="PIRSR" id="PIRSR006230-1"/>
    </source>
</evidence>
<dbReference type="InterPro" id="IPR023179">
    <property type="entry name" value="GTP-bd_ortho_bundle_sf"/>
</dbReference>
<feature type="compositionally biased region" description="Low complexity" evidence="5">
    <location>
        <begin position="300"/>
        <end position="311"/>
    </location>
</feature>
<sequence length="327" mass="36236">MAAPLIQWYPGHIAKAEKALLTQLQRVDVVLEVRDARIPLASCHPQVRQWIGHKPRVLVMNRLDLISVPARQLWQDWLVGQGETPYFTDAQQGKGVAAVAAAAKAVGVQINQRRHDRGMQPRPVRAVVIGFPNVGKSALINRLLNRRVVDSARRPGVTRQLRWVRISDQLELLDAPGVLPSRLTDQQAATKLAICDDIGEAAYNTQNMAAALVDLLQHLEVKNQILPGLLPKNPLHHRYQVSIDPNQLPILTGEDYLLKLAAERYQGDAERAARQLLNDFRKGLLGAIALELPPEVSPLTDSQSDSVTQSDLMTQPEQSDQDQSDPA</sequence>
<dbReference type="InterPro" id="IPR016478">
    <property type="entry name" value="GTPase_MTG1"/>
</dbReference>
<dbReference type="Gene3D" id="3.40.50.300">
    <property type="entry name" value="P-loop containing nucleotide triphosphate hydrolases"/>
    <property type="match status" value="1"/>
</dbReference>
<dbReference type="OrthoDB" id="9779790at2"/>
<dbReference type="GO" id="GO:0005525">
    <property type="term" value="F:GTP binding"/>
    <property type="evidence" value="ECO:0007669"/>
    <property type="project" value="UniProtKB-KW"/>
</dbReference>
<feature type="binding site" evidence="4">
    <location>
        <begin position="61"/>
        <end position="64"/>
    </location>
    <ligand>
        <name>GTP</name>
        <dbReference type="ChEBI" id="CHEBI:37565"/>
    </ligand>
</feature>
<dbReference type="GO" id="GO:0003924">
    <property type="term" value="F:GTPase activity"/>
    <property type="evidence" value="ECO:0007669"/>
    <property type="project" value="TreeGrafter"/>
</dbReference>
<evidence type="ECO:0000256" key="2">
    <source>
        <dbReference type="ARBA" id="ARBA00023134"/>
    </source>
</evidence>
<dbReference type="NCBIfam" id="TIGR03596">
    <property type="entry name" value="GTPase_YlqF"/>
    <property type="match status" value="1"/>
</dbReference>
<dbReference type="CDD" id="cd01856">
    <property type="entry name" value="YlqF"/>
    <property type="match status" value="1"/>
</dbReference>
<accession>B8HYB0</accession>
<feature type="binding site" evidence="4">
    <location>
        <position position="177"/>
    </location>
    <ligand>
        <name>GTP</name>
        <dbReference type="ChEBI" id="CHEBI:37565"/>
    </ligand>
</feature>
<protein>
    <recommendedName>
        <fullName evidence="3">Ribosome biogenesis GTPase A</fullName>
    </recommendedName>
</protein>
<keyword evidence="3" id="KW-0963">Cytoplasm</keyword>
<dbReference type="PANTHER" id="PTHR45782:SF5">
    <property type="entry name" value="DAR GTPASE 3, CHLOROPLASTIC"/>
    <property type="match status" value="1"/>
</dbReference>
<dbReference type="PIRSF" id="PIRSF006230">
    <property type="entry name" value="MG442"/>
    <property type="match status" value="1"/>
</dbReference>
<feature type="domain" description="G" evidence="6">
    <location>
        <begin position="126"/>
        <end position="183"/>
    </location>
</feature>
<dbReference type="PANTHER" id="PTHR45782">
    <property type="entry name" value="MITOCHONDRIAL RIBOSOME-ASSOCIATED GTPASE 1"/>
    <property type="match status" value="1"/>
</dbReference>
<organism evidence="7">
    <name type="scientific">Cyanothece sp. (strain PCC 7425 / ATCC 29141)</name>
    <dbReference type="NCBI Taxonomy" id="395961"/>
    <lineage>
        <taxon>Bacteria</taxon>
        <taxon>Bacillati</taxon>
        <taxon>Cyanobacteriota</taxon>
        <taxon>Cyanophyceae</taxon>
        <taxon>Gomontiellales</taxon>
        <taxon>Cyanothecaceae</taxon>
        <taxon>Cyanothece</taxon>
    </lineage>
</organism>
<name>B8HYB0_CYAP4</name>
<dbReference type="STRING" id="395961.Cyan7425_2557"/>
<evidence type="ECO:0000256" key="1">
    <source>
        <dbReference type="ARBA" id="ARBA00022741"/>
    </source>
</evidence>
<comment type="similarity">
    <text evidence="3">Belongs to the TRAFAC class YlqF/YawG GTPase family. MTG1 subfamily.</text>
</comment>
<dbReference type="AlphaFoldDB" id="B8HYB0"/>
<dbReference type="HOGENOM" id="CLU_011106_1_0_3"/>
<dbReference type="InterPro" id="IPR027417">
    <property type="entry name" value="P-loop_NTPase"/>
</dbReference>
<keyword evidence="2 3" id="KW-0342">GTP-binding</keyword>
<evidence type="ECO:0000259" key="6">
    <source>
        <dbReference type="Pfam" id="PF01926"/>
    </source>
</evidence>
<evidence type="ECO:0000313" key="7">
    <source>
        <dbReference type="EMBL" id="ACL44913.1"/>
    </source>
</evidence>
<dbReference type="GO" id="GO:0005737">
    <property type="term" value="C:cytoplasm"/>
    <property type="evidence" value="ECO:0007669"/>
    <property type="project" value="UniProtKB-SubCell"/>
</dbReference>
<comment type="subcellular location">
    <subcellularLocation>
        <location evidence="3">Cytoplasm</location>
    </subcellularLocation>
</comment>
<dbReference type="eggNOG" id="COG1161">
    <property type="taxonomic scope" value="Bacteria"/>
</dbReference>
<dbReference type="InterPro" id="IPR019991">
    <property type="entry name" value="GTP-bd_ribosome_bgen"/>
</dbReference>
<keyword evidence="1 3" id="KW-0547">Nucleotide-binding</keyword>
<dbReference type="PRINTS" id="PR00326">
    <property type="entry name" value="GTP1OBG"/>
</dbReference>
<dbReference type="Pfam" id="PF01926">
    <property type="entry name" value="MMR_HSR1"/>
    <property type="match status" value="1"/>
</dbReference>
<comment type="function">
    <text evidence="3">Required for a late step of 50S ribosomal subunit assembly. Has GTPase activity.</text>
</comment>
<dbReference type="KEGG" id="cyn:Cyan7425_2557"/>
<dbReference type="EMBL" id="CP001344">
    <property type="protein sequence ID" value="ACL44913.1"/>
    <property type="molecule type" value="Genomic_DNA"/>
</dbReference>
<gene>
    <name evidence="7" type="ordered locus">Cyan7425_2557</name>
</gene>
<dbReference type="InterPro" id="IPR006073">
    <property type="entry name" value="GTP-bd"/>
</dbReference>
<proteinExistence type="inferred from homology"/>
<dbReference type="Gene3D" id="1.10.1580.10">
    <property type="match status" value="1"/>
</dbReference>